<dbReference type="Proteomes" id="UP001283361">
    <property type="component" value="Unassembled WGS sequence"/>
</dbReference>
<proteinExistence type="predicted"/>
<protein>
    <recommendedName>
        <fullName evidence="1">Reelin domain-containing protein</fullName>
    </recommendedName>
</protein>
<dbReference type="GO" id="GO:0016020">
    <property type="term" value="C:membrane"/>
    <property type="evidence" value="ECO:0007669"/>
    <property type="project" value="TreeGrafter"/>
</dbReference>
<sequence length="174" mass="19330">MMPMHYVNKSWTNPLHAPQKTEPYFTIRVDATWNYVAGDTVEGTIIADQHYFEGFLVQAHNSRKSSSWRPVGDFSIVHSDVQLACSGQAVTHSQHKHYQYATFFWTAPAVRERTCIHFVATIVKGYSTFFMGVTSKEVCIDPIDGMGSAPADVRAGTTGLLLLLALTTALFARA</sequence>
<dbReference type="Gene3D" id="2.60.40.4060">
    <property type="entry name" value="Reeler domain"/>
    <property type="match status" value="1"/>
</dbReference>
<name>A0AAE0Y863_9GAST</name>
<dbReference type="InterPro" id="IPR042307">
    <property type="entry name" value="Reeler_sf"/>
</dbReference>
<feature type="domain" description="Reelin" evidence="1">
    <location>
        <begin position="1"/>
        <end position="151"/>
    </location>
</feature>
<accession>A0AAE0Y863</accession>
<reference evidence="2" key="1">
    <citation type="journal article" date="2023" name="G3 (Bethesda)">
        <title>A reference genome for the long-term kleptoplast-retaining sea slug Elysia crispata morphotype clarki.</title>
        <authorList>
            <person name="Eastman K.E."/>
            <person name="Pendleton A.L."/>
            <person name="Shaikh M.A."/>
            <person name="Suttiyut T."/>
            <person name="Ogas R."/>
            <person name="Tomko P."/>
            <person name="Gavelis G."/>
            <person name="Widhalm J.R."/>
            <person name="Wisecaver J.H."/>
        </authorList>
    </citation>
    <scope>NUCLEOTIDE SEQUENCE</scope>
    <source>
        <strain evidence="2">ECLA1</strain>
    </source>
</reference>
<evidence type="ECO:0000259" key="1">
    <source>
        <dbReference type="PROSITE" id="PS51019"/>
    </source>
</evidence>
<dbReference type="PROSITE" id="PS51019">
    <property type="entry name" value="REELIN"/>
    <property type="match status" value="1"/>
</dbReference>
<evidence type="ECO:0000313" key="3">
    <source>
        <dbReference type="Proteomes" id="UP001283361"/>
    </source>
</evidence>
<dbReference type="InterPro" id="IPR051237">
    <property type="entry name" value="Ferric-chelate_Red/DefProt"/>
</dbReference>
<evidence type="ECO:0000313" key="2">
    <source>
        <dbReference type="EMBL" id="KAK3735430.1"/>
    </source>
</evidence>
<comment type="caution">
    <text evidence="2">The sequence shown here is derived from an EMBL/GenBank/DDBJ whole genome shotgun (WGS) entry which is preliminary data.</text>
</comment>
<dbReference type="PANTHER" id="PTHR45828">
    <property type="entry name" value="CYTOCHROME B561/FERRIC REDUCTASE TRANSMEMBRANE"/>
    <property type="match status" value="1"/>
</dbReference>
<keyword evidence="3" id="KW-1185">Reference proteome</keyword>
<dbReference type="PANTHER" id="PTHR45828:SF33">
    <property type="entry name" value="DOMON DOMAIN-CONTAINING PROTEIN"/>
    <property type="match status" value="1"/>
</dbReference>
<gene>
    <name evidence="2" type="ORF">RRG08_015623</name>
</gene>
<dbReference type="EMBL" id="JAWDGP010006789">
    <property type="protein sequence ID" value="KAK3735430.1"/>
    <property type="molecule type" value="Genomic_DNA"/>
</dbReference>
<organism evidence="2 3">
    <name type="scientific">Elysia crispata</name>
    <name type="common">lettuce slug</name>
    <dbReference type="NCBI Taxonomy" id="231223"/>
    <lineage>
        <taxon>Eukaryota</taxon>
        <taxon>Metazoa</taxon>
        <taxon>Spiralia</taxon>
        <taxon>Lophotrochozoa</taxon>
        <taxon>Mollusca</taxon>
        <taxon>Gastropoda</taxon>
        <taxon>Heterobranchia</taxon>
        <taxon>Euthyneura</taxon>
        <taxon>Panpulmonata</taxon>
        <taxon>Sacoglossa</taxon>
        <taxon>Placobranchoidea</taxon>
        <taxon>Plakobranchidae</taxon>
        <taxon>Elysia</taxon>
    </lineage>
</organism>
<dbReference type="CDD" id="cd08544">
    <property type="entry name" value="Reeler"/>
    <property type="match status" value="1"/>
</dbReference>
<dbReference type="AlphaFoldDB" id="A0AAE0Y863"/>
<dbReference type="Pfam" id="PF02014">
    <property type="entry name" value="Reeler"/>
    <property type="match status" value="1"/>
</dbReference>
<dbReference type="InterPro" id="IPR002861">
    <property type="entry name" value="Reeler_dom"/>
</dbReference>